<feature type="binding site" evidence="9">
    <location>
        <position position="243"/>
    </location>
    <ligand>
        <name>Zn(2+)</name>
        <dbReference type="ChEBI" id="CHEBI:29105"/>
    </ligand>
</feature>
<feature type="binding site" evidence="9">
    <location>
        <position position="303"/>
    </location>
    <ligand>
        <name>ATP</name>
        <dbReference type="ChEBI" id="CHEBI:30616"/>
    </ligand>
</feature>
<organism evidence="12 13">
    <name type="scientific">Candidatus Kaiserbacteria bacterium CG10_big_fil_rev_8_21_14_0_10_56_12</name>
    <dbReference type="NCBI Taxonomy" id="1974611"/>
    <lineage>
        <taxon>Bacteria</taxon>
        <taxon>Candidatus Kaiseribacteriota</taxon>
    </lineage>
</organism>
<evidence type="ECO:0000313" key="12">
    <source>
        <dbReference type="EMBL" id="PIR83371.1"/>
    </source>
</evidence>
<dbReference type="SUPFAM" id="SSF47323">
    <property type="entry name" value="Anticodon-binding domain of a subclass of class I aminoacyl-tRNA synthetases"/>
    <property type="match status" value="1"/>
</dbReference>
<sequence length="489" mass="54377">MASMLWPTRWFKKGAGIAPSGKVPIFLTNTLSGDKEVFISHTRGTALLYSCGPTVYGPAHIGNLRSYVFSDTLTRVLKCGGYRVLRVINITDVGHLVGDGDEGEDKMAVGAEREKTSPEAIAKKYAELFIEDLEQLNIDTSDIRFPRATEYINEQIVLARTLEEKGFAYRLKHGLAFDTARFPGYGRLGNVDVAAQRAGARVDADKEKRHPADFWLWRSARPHDLQQWNSPWGRGNPGWHIECSAMIRALLGPEIDIHTGGEDHIAIHNNNEIAQSEAALGRPFVRYWMHNAFLTMDGEKAAKSLGNVVYLSDIMEHGYHPLALRYFFLQAHYRSPISFTWEALAAASAGLERLWALSRAVADESARAREASQSRTAFLAAMRDDLGTPQALAILWETLRSEEYSPEEKWGLIEDAEAHLGLKLTEPPASNTVAGADIPEDIARLLAKRATARDAKDFAEADRLRDELETRGYHVEDGPAGPVLTKRTL</sequence>
<keyword evidence="6 9" id="KW-0067">ATP-binding</keyword>
<dbReference type="Gene3D" id="1.20.120.1910">
    <property type="entry name" value="Cysteine-tRNA ligase, C-terminal anti-codon recognition domain"/>
    <property type="match status" value="1"/>
</dbReference>
<dbReference type="Gene3D" id="3.40.50.620">
    <property type="entry name" value="HUPs"/>
    <property type="match status" value="1"/>
</dbReference>
<feature type="domain" description="Cysteinyl-tRNA ligase anticodon binding" evidence="11">
    <location>
        <begin position="437"/>
        <end position="479"/>
    </location>
</feature>
<dbReference type="GO" id="GO:0006423">
    <property type="term" value="P:cysteinyl-tRNA aminoacylation"/>
    <property type="evidence" value="ECO:0007669"/>
    <property type="project" value="UniProtKB-UniRule"/>
</dbReference>
<dbReference type="NCBIfam" id="TIGR00435">
    <property type="entry name" value="cysS"/>
    <property type="match status" value="1"/>
</dbReference>
<keyword evidence="4 9" id="KW-0547">Nucleotide-binding</keyword>
<protein>
    <recommendedName>
        <fullName evidence="9">Cysteine--tRNA ligase</fullName>
        <ecNumber evidence="9">6.1.1.16</ecNumber>
    </recommendedName>
    <alternativeName>
        <fullName evidence="9">Cysteinyl-tRNA synthetase</fullName>
        <shortName evidence="9">CysRS</shortName>
    </alternativeName>
</protein>
<evidence type="ECO:0000256" key="4">
    <source>
        <dbReference type="ARBA" id="ARBA00022741"/>
    </source>
</evidence>
<dbReference type="Pfam" id="PF23493">
    <property type="entry name" value="CysS_C"/>
    <property type="match status" value="1"/>
</dbReference>
<accession>A0A2H0UAD6</accession>
<evidence type="ECO:0000256" key="3">
    <source>
        <dbReference type="ARBA" id="ARBA00022723"/>
    </source>
</evidence>
<dbReference type="InterPro" id="IPR024909">
    <property type="entry name" value="Cys-tRNA/MSH_ligase"/>
</dbReference>
<comment type="subcellular location">
    <subcellularLocation>
        <location evidence="9">Cytoplasm</location>
    </subcellularLocation>
</comment>
<dbReference type="EMBL" id="PFBL01000005">
    <property type="protein sequence ID" value="PIR83371.1"/>
    <property type="molecule type" value="Genomic_DNA"/>
</dbReference>
<comment type="subunit">
    <text evidence="1 9">Monomer.</text>
</comment>
<evidence type="ECO:0000259" key="11">
    <source>
        <dbReference type="Pfam" id="PF23493"/>
    </source>
</evidence>
<evidence type="ECO:0000256" key="2">
    <source>
        <dbReference type="ARBA" id="ARBA00022598"/>
    </source>
</evidence>
<dbReference type="GO" id="GO:0004817">
    <property type="term" value="F:cysteine-tRNA ligase activity"/>
    <property type="evidence" value="ECO:0007669"/>
    <property type="project" value="UniProtKB-UniRule"/>
</dbReference>
<dbReference type="EC" id="6.1.1.16" evidence="9"/>
<dbReference type="GO" id="GO:0005524">
    <property type="term" value="F:ATP binding"/>
    <property type="evidence" value="ECO:0007669"/>
    <property type="project" value="UniProtKB-UniRule"/>
</dbReference>
<evidence type="ECO:0000256" key="9">
    <source>
        <dbReference type="HAMAP-Rule" id="MF_00041"/>
    </source>
</evidence>
<comment type="caution">
    <text evidence="12">The sequence shown here is derived from an EMBL/GenBank/DDBJ whole genome shotgun (WGS) entry which is preliminary data.</text>
</comment>
<dbReference type="HAMAP" id="MF_00041">
    <property type="entry name" value="Cys_tRNA_synth"/>
    <property type="match status" value="1"/>
</dbReference>
<feature type="binding site" evidence="9">
    <location>
        <position position="272"/>
    </location>
    <ligand>
        <name>Zn(2+)</name>
        <dbReference type="ChEBI" id="CHEBI:29105"/>
    </ligand>
</feature>
<evidence type="ECO:0000256" key="5">
    <source>
        <dbReference type="ARBA" id="ARBA00022833"/>
    </source>
</evidence>
<evidence type="ECO:0000256" key="8">
    <source>
        <dbReference type="ARBA" id="ARBA00023146"/>
    </source>
</evidence>
<dbReference type="PRINTS" id="PR00983">
    <property type="entry name" value="TRNASYNTHCYS"/>
</dbReference>
<feature type="binding site" evidence="9">
    <location>
        <position position="268"/>
    </location>
    <ligand>
        <name>Zn(2+)</name>
        <dbReference type="ChEBI" id="CHEBI:29105"/>
    </ligand>
</feature>
<evidence type="ECO:0000256" key="1">
    <source>
        <dbReference type="ARBA" id="ARBA00011245"/>
    </source>
</evidence>
<keyword evidence="5 9" id="KW-0862">Zinc</keyword>
<dbReference type="InterPro" id="IPR056411">
    <property type="entry name" value="CysS_C"/>
</dbReference>
<dbReference type="InterPro" id="IPR014729">
    <property type="entry name" value="Rossmann-like_a/b/a_fold"/>
</dbReference>
<dbReference type="AlphaFoldDB" id="A0A2H0UAD6"/>
<dbReference type="InterPro" id="IPR015803">
    <property type="entry name" value="Cys-tRNA-ligase"/>
</dbReference>
<dbReference type="CDD" id="cd00672">
    <property type="entry name" value="CysRS_core"/>
    <property type="match status" value="1"/>
</dbReference>
<reference evidence="13" key="1">
    <citation type="submission" date="2017-09" db="EMBL/GenBank/DDBJ databases">
        <title>Depth-based differentiation of microbial function through sediment-hosted aquifers and enrichment of novel symbionts in the deep terrestrial subsurface.</title>
        <authorList>
            <person name="Probst A.J."/>
            <person name="Ladd B."/>
            <person name="Jarett J.K."/>
            <person name="Geller-Mcgrath D.E."/>
            <person name="Sieber C.M.K."/>
            <person name="Emerson J.B."/>
            <person name="Anantharaman K."/>
            <person name="Thomas B.C."/>
            <person name="Malmstrom R."/>
            <person name="Stieglmeier M."/>
            <person name="Klingl A."/>
            <person name="Woyke T."/>
            <person name="Ryan C.M."/>
            <person name="Banfield J.F."/>
        </authorList>
    </citation>
    <scope>NUCLEOTIDE SEQUENCE [LARGE SCALE GENOMIC DNA]</scope>
</reference>
<dbReference type="GO" id="GO:0005829">
    <property type="term" value="C:cytosol"/>
    <property type="evidence" value="ECO:0007669"/>
    <property type="project" value="TreeGrafter"/>
</dbReference>
<comment type="similarity">
    <text evidence="9">Belongs to the class-I aminoacyl-tRNA synthetase family.</text>
</comment>
<comment type="caution">
    <text evidence="9">Lacks conserved residue(s) required for the propagation of feature annotation.</text>
</comment>
<feature type="binding site" evidence="9">
    <location>
        <position position="51"/>
    </location>
    <ligand>
        <name>Zn(2+)</name>
        <dbReference type="ChEBI" id="CHEBI:29105"/>
    </ligand>
</feature>
<feature type="short sequence motif" description="'HIGH' region" evidence="9">
    <location>
        <begin position="53"/>
        <end position="63"/>
    </location>
</feature>
<evidence type="ECO:0000256" key="7">
    <source>
        <dbReference type="ARBA" id="ARBA00022917"/>
    </source>
</evidence>
<dbReference type="Proteomes" id="UP000230179">
    <property type="component" value="Unassembled WGS sequence"/>
</dbReference>
<keyword evidence="8 9" id="KW-0030">Aminoacyl-tRNA synthetase</keyword>
<keyword evidence="9" id="KW-0963">Cytoplasm</keyword>
<dbReference type="PANTHER" id="PTHR10890:SF3">
    <property type="entry name" value="CYSTEINE--TRNA LIGASE, CYTOPLASMIC"/>
    <property type="match status" value="1"/>
</dbReference>
<dbReference type="PANTHER" id="PTHR10890">
    <property type="entry name" value="CYSTEINYL-TRNA SYNTHETASE"/>
    <property type="match status" value="1"/>
</dbReference>
<dbReference type="GO" id="GO:0008270">
    <property type="term" value="F:zinc ion binding"/>
    <property type="evidence" value="ECO:0007669"/>
    <property type="project" value="UniProtKB-UniRule"/>
</dbReference>
<comment type="cofactor">
    <cofactor evidence="9">
        <name>Zn(2+)</name>
        <dbReference type="ChEBI" id="CHEBI:29105"/>
    </cofactor>
    <text evidence="9">Binds 1 zinc ion per subunit.</text>
</comment>
<dbReference type="SUPFAM" id="SSF52374">
    <property type="entry name" value="Nucleotidylyl transferase"/>
    <property type="match status" value="1"/>
</dbReference>
<evidence type="ECO:0000259" key="10">
    <source>
        <dbReference type="Pfam" id="PF01406"/>
    </source>
</evidence>
<dbReference type="InterPro" id="IPR009080">
    <property type="entry name" value="tRNAsynth_Ia_anticodon-bd"/>
</dbReference>
<evidence type="ECO:0000256" key="6">
    <source>
        <dbReference type="ARBA" id="ARBA00022840"/>
    </source>
</evidence>
<comment type="catalytic activity">
    <reaction evidence="9">
        <text>tRNA(Cys) + L-cysteine + ATP = L-cysteinyl-tRNA(Cys) + AMP + diphosphate</text>
        <dbReference type="Rhea" id="RHEA:17773"/>
        <dbReference type="Rhea" id="RHEA-COMP:9661"/>
        <dbReference type="Rhea" id="RHEA-COMP:9679"/>
        <dbReference type="ChEBI" id="CHEBI:30616"/>
        <dbReference type="ChEBI" id="CHEBI:33019"/>
        <dbReference type="ChEBI" id="CHEBI:35235"/>
        <dbReference type="ChEBI" id="CHEBI:78442"/>
        <dbReference type="ChEBI" id="CHEBI:78517"/>
        <dbReference type="ChEBI" id="CHEBI:456215"/>
        <dbReference type="EC" id="6.1.1.16"/>
    </reaction>
</comment>
<gene>
    <name evidence="9" type="primary">cysS</name>
    <name evidence="12" type="ORF">COU19_00700</name>
</gene>
<proteinExistence type="inferred from homology"/>
<keyword evidence="3 9" id="KW-0479">Metal-binding</keyword>
<dbReference type="Pfam" id="PF01406">
    <property type="entry name" value="tRNA-synt_1e"/>
    <property type="match status" value="1"/>
</dbReference>
<keyword evidence="7 9" id="KW-0648">Protein biosynthesis</keyword>
<keyword evidence="2 9" id="KW-0436">Ligase</keyword>
<feature type="domain" description="tRNA synthetases class I catalytic" evidence="10">
    <location>
        <begin position="44"/>
        <end position="347"/>
    </location>
</feature>
<evidence type="ECO:0000313" key="13">
    <source>
        <dbReference type="Proteomes" id="UP000230179"/>
    </source>
</evidence>
<dbReference type="InterPro" id="IPR032678">
    <property type="entry name" value="tRNA-synt_1_cat_dom"/>
</dbReference>
<name>A0A2H0UAD6_9BACT</name>